<comment type="caution">
    <text evidence="2">The sequence shown here is derived from an EMBL/GenBank/DDBJ whole genome shotgun (WGS) entry which is preliminary data.</text>
</comment>
<dbReference type="EMBL" id="JAENHP010000006">
    <property type="protein sequence ID" value="MBM2618035.1"/>
    <property type="molecule type" value="Genomic_DNA"/>
</dbReference>
<dbReference type="SMART" id="SM00530">
    <property type="entry name" value="HTH_XRE"/>
    <property type="match status" value="1"/>
</dbReference>
<protein>
    <submittedName>
        <fullName evidence="2">Helix-turn-helix transcriptional regulator</fullName>
    </submittedName>
</protein>
<evidence type="ECO:0000259" key="1">
    <source>
        <dbReference type="PROSITE" id="PS50943"/>
    </source>
</evidence>
<feature type="domain" description="HTH cro/C1-type" evidence="1">
    <location>
        <begin position="18"/>
        <end position="76"/>
    </location>
</feature>
<dbReference type="InterPro" id="IPR001387">
    <property type="entry name" value="Cro/C1-type_HTH"/>
</dbReference>
<dbReference type="InterPro" id="IPR043917">
    <property type="entry name" value="DUF5753"/>
</dbReference>
<name>A0ABS2AE41_9ACTN</name>
<dbReference type="PROSITE" id="PS50943">
    <property type="entry name" value="HTH_CROC1"/>
    <property type="match status" value="1"/>
</dbReference>
<dbReference type="SUPFAM" id="SSF47413">
    <property type="entry name" value="lambda repressor-like DNA-binding domains"/>
    <property type="match status" value="1"/>
</dbReference>
<organism evidence="2 3">
    <name type="scientific">Paractinoplanes ovalisporus</name>
    <dbReference type="NCBI Taxonomy" id="2810368"/>
    <lineage>
        <taxon>Bacteria</taxon>
        <taxon>Bacillati</taxon>
        <taxon>Actinomycetota</taxon>
        <taxon>Actinomycetes</taxon>
        <taxon>Micromonosporales</taxon>
        <taxon>Micromonosporaceae</taxon>
        <taxon>Paractinoplanes</taxon>
    </lineage>
</organism>
<dbReference type="Gene3D" id="1.10.260.40">
    <property type="entry name" value="lambda repressor-like DNA-binding domains"/>
    <property type="match status" value="1"/>
</dbReference>
<dbReference type="Proteomes" id="UP000632138">
    <property type="component" value="Unassembled WGS sequence"/>
</dbReference>
<dbReference type="Pfam" id="PF19054">
    <property type="entry name" value="DUF5753"/>
    <property type="match status" value="1"/>
</dbReference>
<dbReference type="InterPro" id="IPR010982">
    <property type="entry name" value="Lambda_DNA-bd_dom_sf"/>
</dbReference>
<evidence type="ECO:0000313" key="3">
    <source>
        <dbReference type="Proteomes" id="UP000632138"/>
    </source>
</evidence>
<proteinExistence type="predicted"/>
<dbReference type="CDD" id="cd00093">
    <property type="entry name" value="HTH_XRE"/>
    <property type="match status" value="1"/>
</dbReference>
<keyword evidence="3" id="KW-1185">Reference proteome</keyword>
<dbReference type="Pfam" id="PF13560">
    <property type="entry name" value="HTH_31"/>
    <property type="match status" value="1"/>
</dbReference>
<gene>
    <name evidence="2" type="ORF">JIG36_20990</name>
</gene>
<sequence length="310" mass="34838">MADGESPTIARLRVRIAVREAREAAGLTQAQVAESLEWSHSKVIRIENGDNTISIQDLRGLLALLNIQDKKRVDALLADARIARKRQPEQSAWWKKSPFREEMSDPLRRFVEYEAEASEIRSFNIFYVPGPLQTSAYGAALTAMWKGDGEALSEESEGGGFTEKKVEALVDARRLRREAMQRRSGSLKYLVLFDQSVLMRPIGGASIFAAQLQQIVDLAGAGFTKVRMLPFDLPIAIANNGSYDLLQVGEDGSRSEVMYRESGPKDEMVENRPVTERHRHRFDQLWEAATAESDTINFIRTRIDSLAKPK</sequence>
<reference evidence="2 3" key="1">
    <citation type="submission" date="2021-01" db="EMBL/GenBank/DDBJ databases">
        <title>Actinoplanes sp. nov. LDG1-06 isolated from lichen.</title>
        <authorList>
            <person name="Saeng-In P."/>
            <person name="Phongsopitanun W."/>
            <person name="Kanchanasin P."/>
            <person name="Yuki M."/>
            <person name="Kudo T."/>
            <person name="Ohkuma M."/>
            <person name="Tanasupawat S."/>
        </authorList>
    </citation>
    <scope>NUCLEOTIDE SEQUENCE [LARGE SCALE GENOMIC DNA]</scope>
    <source>
        <strain evidence="2 3">LDG1-06</strain>
    </source>
</reference>
<accession>A0ABS2AE41</accession>
<dbReference type="RefSeq" id="WP_203378041.1">
    <property type="nucleotide sequence ID" value="NZ_JAENHP010000006.1"/>
</dbReference>
<evidence type="ECO:0000313" key="2">
    <source>
        <dbReference type="EMBL" id="MBM2618035.1"/>
    </source>
</evidence>